<keyword evidence="3" id="KW-1185">Reference proteome</keyword>
<dbReference type="EnsemblMetazoa" id="RPRC012888-RA">
    <property type="protein sequence ID" value="RPRC012888-PA"/>
    <property type="gene ID" value="RPRC012888"/>
</dbReference>
<reference evidence="2" key="1">
    <citation type="submission" date="2015-05" db="UniProtKB">
        <authorList>
            <consortium name="EnsemblMetazoa"/>
        </authorList>
    </citation>
    <scope>IDENTIFICATION</scope>
</reference>
<evidence type="ECO:0000313" key="2">
    <source>
        <dbReference type="EnsemblMetazoa" id="RPRC012888-PA"/>
    </source>
</evidence>
<dbReference type="VEuPathDB" id="VectorBase:RPRC012888"/>
<dbReference type="AlphaFoldDB" id="T1I9B6"/>
<dbReference type="HOGENOM" id="CLU_2040940_0_0_1"/>
<feature type="region of interest" description="Disordered" evidence="1">
    <location>
        <begin position="60"/>
        <end position="96"/>
    </location>
</feature>
<evidence type="ECO:0000313" key="3">
    <source>
        <dbReference type="Proteomes" id="UP000015103"/>
    </source>
</evidence>
<evidence type="ECO:0000256" key="1">
    <source>
        <dbReference type="SAM" id="MobiDB-lite"/>
    </source>
</evidence>
<accession>T1I9B6</accession>
<name>T1I9B6_RHOPR</name>
<dbReference type="InParanoid" id="T1I9B6"/>
<feature type="compositionally biased region" description="Polar residues" evidence="1">
    <location>
        <begin position="60"/>
        <end position="71"/>
    </location>
</feature>
<dbReference type="EMBL" id="ACPB03018010">
    <property type="status" value="NOT_ANNOTATED_CDS"/>
    <property type="molecule type" value="Genomic_DNA"/>
</dbReference>
<sequence length="121" mass="13418">MAEDAEKQEGKFSTTAEFENSLAASVSKNYGNSVMNSLRIIRSSSTIDWARGQQTSIIHPLQGTNQQTQNAAVDPTAFSRDAKSQPSASRMDGDSIRFNAAARRKFRKVAQKLLREGYFKN</sequence>
<organism evidence="2 3">
    <name type="scientific">Rhodnius prolixus</name>
    <name type="common">Triatomid bug</name>
    <dbReference type="NCBI Taxonomy" id="13249"/>
    <lineage>
        <taxon>Eukaryota</taxon>
        <taxon>Metazoa</taxon>
        <taxon>Ecdysozoa</taxon>
        <taxon>Arthropoda</taxon>
        <taxon>Hexapoda</taxon>
        <taxon>Insecta</taxon>
        <taxon>Pterygota</taxon>
        <taxon>Neoptera</taxon>
        <taxon>Paraneoptera</taxon>
        <taxon>Hemiptera</taxon>
        <taxon>Heteroptera</taxon>
        <taxon>Panheteroptera</taxon>
        <taxon>Cimicomorpha</taxon>
        <taxon>Reduviidae</taxon>
        <taxon>Triatominae</taxon>
        <taxon>Rhodnius</taxon>
    </lineage>
</organism>
<proteinExistence type="predicted"/>
<dbReference type="Proteomes" id="UP000015103">
    <property type="component" value="Unassembled WGS sequence"/>
</dbReference>
<protein>
    <submittedName>
        <fullName evidence="2">Uncharacterized protein</fullName>
    </submittedName>
</protein>